<proteinExistence type="predicted"/>
<evidence type="ECO:0000313" key="1">
    <source>
        <dbReference type="EMBL" id="AUV81263.1"/>
    </source>
</evidence>
<gene>
    <name evidence="1" type="ORF">C2R22_05960</name>
</gene>
<dbReference type="OrthoDB" id="381062at2157"/>
<dbReference type="GeneID" id="35591616"/>
<name>A0A2I8VH52_9EURY</name>
<organism evidence="1 2">
    <name type="scientific">Salinigranum rubrum</name>
    <dbReference type="NCBI Taxonomy" id="755307"/>
    <lineage>
        <taxon>Archaea</taxon>
        <taxon>Methanobacteriati</taxon>
        <taxon>Methanobacteriota</taxon>
        <taxon>Stenosarchaea group</taxon>
        <taxon>Halobacteria</taxon>
        <taxon>Halobacteriales</taxon>
        <taxon>Haloferacaceae</taxon>
        <taxon>Salinigranum</taxon>
    </lineage>
</organism>
<keyword evidence="2" id="KW-1185">Reference proteome</keyword>
<reference evidence="1 2" key="1">
    <citation type="submission" date="2018-01" db="EMBL/GenBank/DDBJ databases">
        <title>Complete genome sequence of Salinigranum rubrum GX10T, an extremely halophilic archaeon isolated from a marine solar saltern.</title>
        <authorList>
            <person name="Han S."/>
        </authorList>
    </citation>
    <scope>NUCLEOTIDE SEQUENCE [LARGE SCALE GENOMIC DNA]</scope>
    <source>
        <strain evidence="1 2">GX10</strain>
    </source>
</reference>
<dbReference type="Proteomes" id="UP000236584">
    <property type="component" value="Chromosome"/>
</dbReference>
<dbReference type="KEGG" id="srub:C2R22_05960"/>
<evidence type="ECO:0000313" key="2">
    <source>
        <dbReference type="Proteomes" id="UP000236584"/>
    </source>
</evidence>
<protein>
    <submittedName>
        <fullName evidence="1">Uncharacterized protein</fullName>
    </submittedName>
</protein>
<dbReference type="AlphaFoldDB" id="A0A2I8VH52"/>
<sequence length="152" mass="15621">MSDGDLTLFEPGQDVTVELVADSSGNVAGLGTLVEISGETSEHTQVQQVETAGAGVATVARLPRNYDDTKSYSNGEVVGEAAVLLRHAVDWVEETTPGSLSAGDKAISDAGGTVAAYDPGGGDTGDMVLGPVWTTLARGQYVADKVAVVRQR</sequence>
<dbReference type="RefSeq" id="WP_103424951.1">
    <property type="nucleotide sequence ID" value="NZ_CP026309.1"/>
</dbReference>
<dbReference type="EMBL" id="CP026309">
    <property type="protein sequence ID" value="AUV81263.1"/>
    <property type="molecule type" value="Genomic_DNA"/>
</dbReference>
<accession>A0A2I8VH52</accession>